<dbReference type="CDD" id="cd07040">
    <property type="entry name" value="HP"/>
    <property type="match status" value="1"/>
</dbReference>
<proteinExistence type="predicted"/>
<dbReference type="AlphaFoldDB" id="A0A1M7SNX8"/>
<dbReference type="SUPFAM" id="SSF53254">
    <property type="entry name" value="Phosphoglycerate mutase-like"/>
    <property type="match status" value="1"/>
</dbReference>
<dbReference type="InterPro" id="IPR029033">
    <property type="entry name" value="His_PPase_superfam"/>
</dbReference>
<protein>
    <submittedName>
        <fullName evidence="1">Phosphohistidine phosphatase</fullName>
    </submittedName>
</protein>
<reference evidence="1 2" key="1">
    <citation type="submission" date="2016-12" db="EMBL/GenBank/DDBJ databases">
        <authorList>
            <person name="Song W.-J."/>
            <person name="Kurnit D.M."/>
        </authorList>
    </citation>
    <scope>NUCLEOTIDE SEQUENCE [LARGE SCALE GENOMIC DNA]</scope>
    <source>
        <strain evidence="1 2">CGMCC 1.10808</strain>
    </source>
</reference>
<name>A0A1M7SNX8_9RHOB</name>
<dbReference type="Pfam" id="PF00300">
    <property type="entry name" value="His_Phos_1"/>
    <property type="match status" value="1"/>
</dbReference>
<dbReference type="Proteomes" id="UP000184066">
    <property type="component" value="Unassembled WGS sequence"/>
</dbReference>
<dbReference type="Gene3D" id="3.40.50.1240">
    <property type="entry name" value="Phosphoglycerate mutase-like"/>
    <property type="match status" value="1"/>
</dbReference>
<keyword evidence="2" id="KW-1185">Reference proteome</keyword>
<accession>A0A1M7SNX8</accession>
<sequence>MRLLILMRHGKSGWDDPTLEDHARPLALRGRLASALMGAWLRETGLAPEAARISDARRVRETWEGLARELPAPPAPEVMPELYHAAPQALLSAAQGLPDAAGRPLLLAHEPGLGAFLRLMLAQRPAGGAARALDSFPTAAVAALELEAPRWRDLRLGGARLAHFARPKDLV</sequence>
<dbReference type="PANTHER" id="PTHR47623:SF1">
    <property type="entry name" value="OS09G0287300 PROTEIN"/>
    <property type="match status" value="1"/>
</dbReference>
<dbReference type="EMBL" id="FRDL01000003">
    <property type="protein sequence ID" value="SHN60124.1"/>
    <property type="molecule type" value="Genomic_DNA"/>
</dbReference>
<dbReference type="STRING" id="1189325.SAMN04488119_10128"/>
<evidence type="ECO:0000313" key="2">
    <source>
        <dbReference type="Proteomes" id="UP000184066"/>
    </source>
</evidence>
<dbReference type="RefSeq" id="WP_072746636.1">
    <property type="nucleotide sequence ID" value="NZ_FOHL01000001.1"/>
</dbReference>
<dbReference type="OrthoDB" id="9810154at2"/>
<gene>
    <name evidence="1" type="ORF">SAMN05216200_10329</name>
</gene>
<dbReference type="PANTHER" id="PTHR47623">
    <property type="entry name" value="OS09G0287300 PROTEIN"/>
    <property type="match status" value="1"/>
</dbReference>
<evidence type="ECO:0000313" key="1">
    <source>
        <dbReference type="EMBL" id="SHN60124.1"/>
    </source>
</evidence>
<dbReference type="InterPro" id="IPR013078">
    <property type="entry name" value="His_Pase_superF_clade-1"/>
</dbReference>
<organism evidence="1 2">
    <name type="scientific">Oceanicella actignis</name>
    <dbReference type="NCBI Taxonomy" id="1189325"/>
    <lineage>
        <taxon>Bacteria</taxon>
        <taxon>Pseudomonadati</taxon>
        <taxon>Pseudomonadota</taxon>
        <taxon>Alphaproteobacteria</taxon>
        <taxon>Rhodobacterales</taxon>
        <taxon>Paracoccaceae</taxon>
        <taxon>Oceanicella</taxon>
    </lineage>
</organism>